<dbReference type="Proteomes" id="UP000008021">
    <property type="component" value="Chromosome 1"/>
</dbReference>
<accession>A0A0E0BWB4</accession>
<organism evidence="1">
    <name type="scientific">Oryza meridionalis</name>
    <dbReference type="NCBI Taxonomy" id="40149"/>
    <lineage>
        <taxon>Eukaryota</taxon>
        <taxon>Viridiplantae</taxon>
        <taxon>Streptophyta</taxon>
        <taxon>Embryophyta</taxon>
        <taxon>Tracheophyta</taxon>
        <taxon>Spermatophyta</taxon>
        <taxon>Magnoliopsida</taxon>
        <taxon>Liliopsida</taxon>
        <taxon>Poales</taxon>
        <taxon>Poaceae</taxon>
        <taxon>BOP clade</taxon>
        <taxon>Oryzoideae</taxon>
        <taxon>Oryzeae</taxon>
        <taxon>Oryzinae</taxon>
        <taxon>Oryza</taxon>
    </lineage>
</organism>
<name>A0A0E0BWB4_9ORYZ</name>
<dbReference type="EnsemblPlants" id="OMERI01G01020.1">
    <property type="protein sequence ID" value="OMERI01G01020.1"/>
    <property type="gene ID" value="OMERI01G01020"/>
</dbReference>
<keyword evidence="2" id="KW-1185">Reference proteome</keyword>
<sequence>MEQHPLEAGPRAYRWQEVAVLEGGCPGLKYCEHYIPLRSQLKHNGKDR</sequence>
<dbReference type="HOGENOM" id="CLU_3160848_0_0_1"/>
<proteinExistence type="predicted"/>
<dbReference type="AlphaFoldDB" id="A0A0E0BWB4"/>
<evidence type="ECO:0000313" key="1">
    <source>
        <dbReference type="EnsemblPlants" id="OMERI01G01020.1"/>
    </source>
</evidence>
<dbReference type="Gramene" id="OMERI01G01020.1">
    <property type="protein sequence ID" value="OMERI01G01020.1"/>
    <property type="gene ID" value="OMERI01G01020"/>
</dbReference>
<evidence type="ECO:0000313" key="2">
    <source>
        <dbReference type="Proteomes" id="UP000008021"/>
    </source>
</evidence>
<reference evidence="1" key="1">
    <citation type="submission" date="2015-04" db="UniProtKB">
        <authorList>
            <consortium name="EnsemblPlants"/>
        </authorList>
    </citation>
    <scope>IDENTIFICATION</scope>
</reference>
<protein>
    <submittedName>
        <fullName evidence="1">Uncharacterized protein</fullName>
    </submittedName>
</protein>
<reference evidence="1" key="2">
    <citation type="submission" date="2018-05" db="EMBL/GenBank/DDBJ databases">
        <title>OmerRS3 (Oryza meridionalis Reference Sequence Version 3).</title>
        <authorList>
            <person name="Zhang J."/>
            <person name="Kudrna D."/>
            <person name="Lee S."/>
            <person name="Talag J."/>
            <person name="Welchert J."/>
            <person name="Wing R.A."/>
        </authorList>
    </citation>
    <scope>NUCLEOTIDE SEQUENCE [LARGE SCALE GENOMIC DNA]</scope>
    <source>
        <strain evidence="1">cv. OR44</strain>
    </source>
</reference>